<dbReference type="AlphaFoldDB" id="A0AAD5SUL7"/>
<dbReference type="Gene3D" id="3.30.160.60">
    <property type="entry name" value="Classic Zinc Finger"/>
    <property type="match status" value="2"/>
</dbReference>
<gene>
    <name evidence="13" type="primary">ECHS1_2</name>
    <name evidence="13" type="ORF">HK100_004848</name>
</gene>
<dbReference type="InterPro" id="IPR029045">
    <property type="entry name" value="ClpP/crotonase-like_dom_sf"/>
</dbReference>
<feature type="compositionally biased region" description="Polar residues" evidence="11">
    <location>
        <begin position="195"/>
        <end position="222"/>
    </location>
</feature>
<feature type="domain" description="C2HC/C3H-type" evidence="12">
    <location>
        <begin position="15"/>
        <end position="44"/>
    </location>
</feature>
<keyword evidence="5" id="KW-0276">Fatty acid metabolism</keyword>
<reference evidence="13" key="1">
    <citation type="submission" date="2020-05" db="EMBL/GenBank/DDBJ databases">
        <title>Phylogenomic resolution of chytrid fungi.</title>
        <authorList>
            <person name="Stajich J.E."/>
            <person name="Amses K."/>
            <person name="Simmons R."/>
            <person name="Seto K."/>
            <person name="Myers J."/>
            <person name="Bonds A."/>
            <person name="Quandt C.A."/>
            <person name="Barry K."/>
            <person name="Liu P."/>
            <person name="Grigoriev I."/>
            <person name="Longcore J.E."/>
            <person name="James T.Y."/>
        </authorList>
    </citation>
    <scope>NUCLEOTIDE SEQUENCE</scope>
    <source>
        <strain evidence="13">JEL0513</strain>
    </source>
</reference>
<evidence type="ECO:0000256" key="2">
    <source>
        <dbReference type="ARBA" id="ARBA00012076"/>
    </source>
</evidence>
<evidence type="ECO:0000256" key="10">
    <source>
        <dbReference type="PROSITE-ProRule" id="PRU01371"/>
    </source>
</evidence>
<dbReference type="Pfam" id="PF00378">
    <property type="entry name" value="ECH_1"/>
    <property type="match status" value="1"/>
</dbReference>
<feature type="region of interest" description="Disordered" evidence="11">
    <location>
        <begin position="49"/>
        <end position="86"/>
    </location>
</feature>
<feature type="compositionally biased region" description="Polar residues" evidence="11">
    <location>
        <begin position="261"/>
        <end position="276"/>
    </location>
</feature>
<dbReference type="InterPro" id="IPR001753">
    <property type="entry name" value="Enoyl-CoA_hydra/iso"/>
</dbReference>
<evidence type="ECO:0000313" key="13">
    <source>
        <dbReference type="EMBL" id="KAJ3099687.1"/>
    </source>
</evidence>
<feature type="compositionally biased region" description="Low complexity" evidence="11">
    <location>
        <begin position="161"/>
        <end position="176"/>
    </location>
</feature>
<keyword evidence="4 10" id="KW-0863">Zinc-finger</keyword>
<evidence type="ECO:0000256" key="6">
    <source>
        <dbReference type="ARBA" id="ARBA00022833"/>
    </source>
</evidence>
<keyword evidence="3" id="KW-0479">Metal-binding</keyword>
<feature type="compositionally biased region" description="Basic and acidic residues" evidence="11">
    <location>
        <begin position="177"/>
        <end position="188"/>
    </location>
</feature>
<evidence type="ECO:0000256" key="4">
    <source>
        <dbReference type="ARBA" id="ARBA00022771"/>
    </source>
</evidence>
<name>A0AAD5SUL7_9FUNG</name>
<dbReference type="Gene3D" id="3.90.226.10">
    <property type="entry name" value="2-enoyl-CoA Hydratase, Chain A, domain 1"/>
    <property type="match status" value="1"/>
</dbReference>
<dbReference type="InterPro" id="IPR049899">
    <property type="entry name" value="Znf_C2HC_C3H"/>
</dbReference>
<proteinExistence type="inferred from homology"/>
<dbReference type="NCBIfam" id="NF004517">
    <property type="entry name" value="PRK05862.1"/>
    <property type="match status" value="1"/>
</dbReference>
<dbReference type="Proteomes" id="UP001211907">
    <property type="component" value="Unassembled WGS sequence"/>
</dbReference>
<dbReference type="GO" id="GO:0005739">
    <property type="term" value="C:mitochondrion"/>
    <property type="evidence" value="ECO:0007669"/>
    <property type="project" value="TreeGrafter"/>
</dbReference>
<dbReference type="GO" id="GO:0008270">
    <property type="term" value="F:zinc ion binding"/>
    <property type="evidence" value="ECO:0007669"/>
    <property type="project" value="UniProtKB-KW"/>
</dbReference>
<comment type="caution">
    <text evidence="13">The sequence shown here is derived from an EMBL/GenBank/DDBJ whole genome shotgun (WGS) entry which is preliminary data.</text>
</comment>
<protein>
    <recommendedName>
        <fullName evidence="9">Probable enoyl-CoA hydratase, mitochondrial</fullName>
        <ecNumber evidence="2">4.2.1.17</ecNumber>
    </recommendedName>
</protein>
<feature type="region of interest" description="Disordered" evidence="11">
    <location>
        <begin position="137"/>
        <end position="222"/>
    </location>
</feature>
<evidence type="ECO:0000256" key="8">
    <source>
        <dbReference type="ARBA" id="ARBA00023239"/>
    </source>
</evidence>
<evidence type="ECO:0000256" key="5">
    <source>
        <dbReference type="ARBA" id="ARBA00022832"/>
    </source>
</evidence>
<evidence type="ECO:0000256" key="7">
    <source>
        <dbReference type="ARBA" id="ARBA00023098"/>
    </source>
</evidence>
<keyword evidence="6" id="KW-0862">Zinc</keyword>
<evidence type="ECO:0000256" key="1">
    <source>
        <dbReference type="ARBA" id="ARBA00005254"/>
    </source>
</evidence>
<dbReference type="CDD" id="cd06558">
    <property type="entry name" value="crotonase-like"/>
    <property type="match status" value="1"/>
</dbReference>
<keyword evidence="8" id="KW-0456">Lyase</keyword>
<dbReference type="SUPFAM" id="SSF52096">
    <property type="entry name" value="ClpP/crotonase"/>
    <property type="match status" value="1"/>
</dbReference>
<evidence type="ECO:0000256" key="11">
    <source>
        <dbReference type="SAM" id="MobiDB-lite"/>
    </source>
</evidence>
<dbReference type="FunFam" id="3.90.226.10:FF:000019">
    <property type="entry name" value="Enoyl-CoA hydratase, mitochondrial"/>
    <property type="match status" value="1"/>
</dbReference>
<dbReference type="Gene3D" id="1.10.12.10">
    <property type="entry name" value="Lyase 2-enoyl-coa Hydratase, Chain A, domain 2"/>
    <property type="match status" value="1"/>
</dbReference>
<dbReference type="Pfam" id="PF13913">
    <property type="entry name" value="zf-C2HC_2"/>
    <property type="match status" value="2"/>
</dbReference>
<sequence>MNSLIVESKAGAKCPSVTCYLCGREFGTASISIHEKVCIEKWNHAQEALPKEKRRPRPQKPLAISPVKKSNNENEGNVVTSGSVNETGRDAYNTAAMESFMEMARAECPNCGRKFEESRLEIHLKSCKPGGFFARKMEQRSQQAPDANLKINTSIKSPNMPSLDSSPSKSPTLKSTTDPHSKLNESKKSSKNTSPVSSNRSLNLVLTTSPGKSSSNMSLTRPTTVAEVRKKFNNTEISVTGTVAKTSTRVSTIEKQKNELSSRSTMVSGNESTVENSKNDHDGHKQKFCTGCAKSYEFVKVEQRGRVGIVTLYRPKALNALCSPLMKDLNEALQAFDKDEGVGAMIVTGSEKAFAAGADIKEMKDLEFVSNYKNNFLGDWTGINSIRKPIIAAVNGFALGGGCEVAMMCDTIYAGDTARFGQPEIKLGTIPGAGGSQRLTSLIGKAKAMDLILTGDMITAQEALASGLVARVFPAKDLLEESIKRATVIANMSLPSVLMAKEAINKSLELGLTEGLHLERRLFQATFGTKDQKEGMAAFTEKRAPNFKHE</sequence>
<dbReference type="PANTHER" id="PTHR11941">
    <property type="entry name" value="ENOYL-COA HYDRATASE-RELATED"/>
    <property type="match status" value="1"/>
</dbReference>
<keyword evidence="14" id="KW-1185">Reference proteome</keyword>
<keyword evidence="7" id="KW-0443">Lipid metabolism</keyword>
<feature type="compositionally biased region" description="Polar residues" evidence="11">
    <location>
        <begin position="140"/>
        <end position="160"/>
    </location>
</feature>
<dbReference type="InterPro" id="IPR014748">
    <property type="entry name" value="Enoyl-CoA_hydra_C"/>
</dbReference>
<accession>A0AAD5SUL7</accession>
<feature type="region of interest" description="Disordered" evidence="11">
    <location>
        <begin position="258"/>
        <end position="282"/>
    </location>
</feature>
<comment type="similarity">
    <text evidence="1">Belongs to the enoyl-CoA hydratase/isomerase family.</text>
</comment>
<evidence type="ECO:0000256" key="9">
    <source>
        <dbReference type="ARBA" id="ARBA00073937"/>
    </source>
</evidence>
<evidence type="ECO:0000259" key="12">
    <source>
        <dbReference type="PROSITE" id="PS52027"/>
    </source>
</evidence>
<dbReference type="FunFam" id="1.10.12.10:FF:000001">
    <property type="entry name" value="Probable enoyl-CoA hydratase, mitochondrial"/>
    <property type="match status" value="1"/>
</dbReference>
<evidence type="ECO:0000313" key="14">
    <source>
        <dbReference type="Proteomes" id="UP001211907"/>
    </source>
</evidence>
<dbReference type="EMBL" id="JADGJH010002332">
    <property type="protein sequence ID" value="KAJ3099687.1"/>
    <property type="molecule type" value="Genomic_DNA"/>
</dbReference>
<evidence type="ECO:0000256" key="3">
    <source>
        <dbReference type="ARBA" id="ARBA00022723"/>
    </source>
</evidence>
<dbReference type="EC" id="4.2.1.17" evidence="2"/>
<dbReference type="GO" id="GO:0004300">
    <property type="term" value="F:enoyl-CoA hydratase activity"/>
    <property type="evidence" value="ECO:0007669"/>
    <property type="project" value="UniProtKB-EC"/>
</dbReference>
<feature type="compositionally biased region" description="Polar residues" evidence="11">
    <location>
        <begin position="73"/>
        <end position="86"/>
    </location>
</feature>
<dbReference type="GO" id="GO:0006635">
    <property type="term" value="P:fatty acid beta-oxidation"/>
    <property type="evidence" value="ECO:0007669"/>
    <property type="project" value="TreeGrafter"/>
</dbReference>
<organism evidence="13 14">
    <name type="scientific">Physocladia obscura</name>
    <dbReference type="NCBI Taxonomy" id="109957"/>
    <lineage>
        <taxon>Eukaryota</taxon>
        <taxon>Fungi</taxon>
        <taxon>Fungi incertae sedis</taxon>
        <taxon>Chytridiomycota</taxon>
        <taxon>Chytridiomycota incertae sedis</taxon>
        <taxon>Chytridiomycetes</taxon>
        <taxon>Chytridiales</taxon>
        <taxon>Chytriomycetaceae</taxon>
        <taxon>Physocladia</taxon>
    </lineage>
</organism>
<dbReference type="PANTHER" id="PTHR11941:SF54">
    <property type="entry name" value="ENOYL-COA HYDRATASE, MITOCHONDRIAL"/>
    <property type="match status" value="1"/>
</dbReference>
<dbReference type="PROSITE" id="PS52027">
    <property type="entry name" value="ZF_C2HC_C3H"/>
    <property type="match status" value="1"/>
</dbReference>